<dbReference type="Proteomes" id="UP001174909">
    <property type="component" value="Unassembled WGS sequence"/>
</dbReference>
<keyword evidence="2" id="KW-1185">Reference proteome</keyword>
<sequence>MEVSLVQVLRPGMKFAHEYDFGSTTELNLRVVSQGDVSVDRKGIRLLARNDAPAIPCVKCDSPAANFCTECYWGDGGFFYCEGCSGHHTVQSPSHEGMFLPVVNSPRMGECAYTGSEEDVLVH</sequence>
<comment type="caution">
    <text evidence="1">The sequence shown here is derived from an EMBL/GenBank/DDBJ whole genome shotgun (WGS) entry which is preliminary data.</text>
</comment>
<organism evidence="1 2">
    <name type="scientific">Geodia barretti</name>
    <name type="common">Barrett's horny sponge</name>
    <dbReference type="NCBI Taxonomy" id="519541"/>
    <lineage>
        <taxon>Eukaryota</taxon>
        <taxon>Metazoa</taxon>
        <taxon>Porifera</taxon>
        <taxon>Demospongiae</taxon>
        <taxon>Heteroscleromorpha</taxon>
        <taxon>Tetractinellida</taxon>
        <taxon>Astrophorina</taxon>
        <taxon>Geodiidae</taxon>
        <taxon>Geodia</taxon>
    </lineage>
</organism>
<evidence type="ECO:0000313" key="2">
    <source>
        <dbReference type="Proteomes" id="UP001174909"/>
    </source>
</evidence>
<name>A0AA35W6H7_GEOBA</name>
<dbReference type="EMBL" id="CASHTH010000458">
    <property type="protein sequence ID" value="CAI8001997.1"/>
    <property type="molecule type" value="Genomic_DNA"/>
</dbReference>
<dbReference type="AlphaFoldDB" id="A0AA35W6H7"/>
<proteinExistence type="predicted"/>
<gene>
    <name evidence="1" type="ORF">GBAR_LOCUS3299</name>
</gene>
<protein>
    <submittedName>
        <fullName evidence="1">Uncharacterized protein</fullName>
    </submittedName>
</protein>
<evidence type="ECO:0000313" key="1">
    <source>
        <dbReference type="EMBL" id="CAI8001997.1"/>
    </source>
</evidence>
<reference evidence="1" key="1">
    <citation type="submission" date="2023-03" db="EMBL/GenBank/DDBJ databases">
        <authorList>
            <person name="Steffen K."/>
            <person name="Cardenas P."/>
        </authorList>
    </citation>
    <scope>NUCLEOTIDE SEQUENCE</scope>
</reference>
<accession>A0AA35W6H7</accession>